<sequence length="44" mass="5252">MENWCRKKSNKFSYICIRHGDIHNTGSVFLWKKKESQPLNINEA</sequence>
<comment type="caution">
    <text evidence="1">The sequence shown here is derived from an EMBL/GenBank/DDBJ whole genome shotgun (WGS) entry which is preliminary data.</text>
</comment>
<reference evidence="1" key="1">
    <citation type="submission" date="2021-06" db="EMBL/GenBank/DDBJ databases">
        <authorList>
            <person name="Kallberg Y."/>
            <person name="Tangrot J."/>
            <person name="Rosling A."/>
        </authorList>
    </citation>
    <scope>NUCLEOTIDE SEQUENCE</scope>
    <source>
        <strain evidence="1">CL356</strain>
    </source>
</reference>
<accession>A0ACA9K3X5</accession>
<protein>
    <submittedName>
        <fullName evidence="1">16014_t:CDS:1</fullName>
    </submittedName>
</protein>
<proteinExistence type="predicted"/>
<keyword evidence="2" id="KW-1185">Reference proteome</keyword>
<gene>
    <name evidence="1" type="ORF">ACOLOM_LOCUS744</name>
</gene>
<dbReference type="Proteomes" id="UP000789525">
    <property type="component" value="Unassembled WGS sequence"/>
</dbReference>
<organism evidence="1 2">
    <name type="scientific">Acaulospora colombiana</name>
    <dbReference type="NCBI Taxonomy" id="27376"/>
    <lineage>
        <taxon>Eukaryota</taxon>
        <taxon>Fungi</taxon>
        <taxon>Fungi incertae sedis</taxon>
        <taxon>Mucoromycota</taxon>
        <taxon>Glomeromycotina</taxon>
        <taxon>Glomeromycetes</taxon>
        <taxon>Diversisporales</taxon>
        <taxon>Acaulosporaceae</taxon>
        <taxon>Acaulospora</taxon>
    </lineage>
</organism>
<evidence type="ECO:0000313" key="1">
    <source>
        <dbReference type="EMBL" id="CAG8450784.1"/>
    </source>
</evidence>
<dbReference type="EMBL" id="CAJVPT010000805">
    <property type="protein sequence ID" value="CAG8450784.1"/>
    <property type="molecule type" value="Genomic_DNA"/>
</dbReference>
<evidence type="ECO:0000313" key="2">
    <source>
        <dbReference type="Proteomes" id="UP000789525"/>
    </source>
</evidence>
<name>A0ACA9K3X5_9GLOM</name>